<keyword evidence="2" id="KW-1185">Reference proteome</keyword>
<sequence length="199" mass="21126">MTATLLLIRHAMHTDYGERFTGRADGVPLSAAGEGQARALGERLAGEPIAAVYSSPRERTRATAEAIADPHGVTVRDVDALDEIDLGDWTGKRIADLDGTPEFVRWNKHRATACPPGGEGISAVADRAESFALRAAGEHDGQTVALVSHADVIRALVARCLDLDFDNLLRFEVGPASVSKLLFGDWGSKLLTLNEGAAA</sequence>
<dbReference type="PANTHER" id="PTHR48100:SF1">
    <property type="entry name" value="HISTIDINE PHOSPHATASE FAMILY PROTEIN-RELATED"/>
    <property type="match status" value="1"/>
</dbReference>
<dbReference type="PANTHER" id="PTHR48100">
    <property type="entry name" value="BROAD-SPECIFICITY PHOSPHATASE YOR283W-RELATED"/>
    <property type="match status" value="1"/>
</dbReference>
<dbReference type="EMBL" id="BBWU01000048">
    <property type="protein sequence ID" value="GAO40554.1"/>
    <property type="molecule type" value="Genomic_DNA"/>
</dbReference>
<dbReference type="GO" id="GO:0005737">
    <property type="term" value="C:cytoplasm"/>
    <property type="evidence" value="ECO:0007669"/>
    <property type="project" value="TreeGrafter"/>
</dbReference>
<dbReference type="Gene3D" id="3.40.50.1240">
    <property type="entry name" value="Phosphoglycerate mutase-like"/>
    <property type="match status" value="1"/>
</dbReference>
<accession>A0A0E9MSK8</accession>
<reference evidence="1 2" key="1">
    <citation type="submission" date="2015-04" db="EMBL/GenBank/DDBJ databases">
        <title>Whole genome shotgun sequence of Sphingomonas changbaiensis NBRC 104936.</title>
        <authorList>
            <person name="Katano-Makiyama Y."/>
            <person name="Hosoyama A."/>
            <person name="Hashimoto M."/>
            <person name="Noguchi M."/>
            <person name="Tsuchikane K."/>
            <person name="Ohji S."/>
            <person name="Yamazoe A."/>
            <person name="Ichikawa N."/>
            <person name="Kimura A."/>
            <person name="Fujita N."/>
        </authorList>
    </citation>
    <scope>NUCLEOTIDE SEQUENCE [LARGE SCALE GENOMIC DNA]</scope>
    <source>
        <strain evidence="1 2">NBRC 104936</strain>
    </source>
</reference>
<dbReference type="SUPFAM" id="SSF53254">
    <property type="entry name" value="Phosphoglycerate mutase-like"/>
    <property type="match status" value="1"/>
</dbReference>
<dbReference type="OrthoDB" id="9783269at2"/>
<dbReference type="RefSeq" id="WP_046349317.1">
    <property type="nucleotide sequence ID" value="NZ_BBWU01000048.1"/>
</dbReference>
<dbReference type="AlphaFoldDB" id="A0A0E9MSK8"/>
<dbReference type="Proteomes" id="UP000033202">
    <property type="component" value="Unassembled WGS sequence"/>
</dbReference>
<organism evidence="1 2">
    <name type="scientific">Sphingomonas changbaiensis NBRC 104936</name>
    <dbReference type="NCBI Taxonomy" id="1219043"/>
    <lineage>
        <taxon>Bacteria</taxon>
        <taxon>Pseudomonadati</taxon>
        <taxon>Pseudomonadota</taxon>
        <taxon>Alphaproteobacteria</taxon>
        <taxon>Sphingomonadales</taxon>
        <taxon>Sphingomonadaceae</taxon>
        <taxon>Sphingomonas</taxon>
    </lineage>
</organism>
<dbReference type="InterPro" id="IPR050275">
    <property type="entry name" value="PGM_Phosphatase"/>
</dbReference>
<dbReference type="InterPro" id="IPR013078">
    <property type="entry name" value="His_Pase_superF_clade-1"/>
</dbReference>
<comment type="caution">
    <text evidence="1">The sequence shown here is derived from an EMBL/GenBank/DDBJ whole genome shotgun (WGS) entry which is preliminary data.</text>
</comment>
<proteinExistence type="predicted"/>
<dbReference type="Pfam" id="PF00300">
    <property type="entry name" value="His_Phos_1"/>
    <property type="match status" value="1"/>
</dbReference>
<dbReference type="SMART" id="SM00855">
    <property type="entry name" value="PGAM"/>
    <property type="match status" value="1"/>
</dbReference>
<dbReference type="STRING" id="1219043.SCH01S_48_02160"/>
<dbReference type="GO" id="GO:0016791">
    <property type="term" value="F:phosphatase activity"/>
    <property type="evidence" value="ECO:0007669"/>
    <property type="project" value="TreeGrafter"/>
</dbReference>
<name>A0A0E9MSK8_9SPHN</name>
<evidence type="ECO:0000313" key="1">
    <source>
        <dbReference type="EMBL" id="GAO40554.1"/>
    </source>
</evidence>
<evidence type="ECO:0000313" key="2">
    <source>
        <dbReference type="Proteomes" id="UP000033202"/>
    </source>
</evidence>
<dbReference type="InterPro" id="IPR029033">
    <property type="entry name" value="His_PPase_superfam"/>
</dbReference>
<protein>
    <submittedName>
        <fullName evidence="1">Putative phosphoglycerate mutase</fullName>
    </submittedName>
</protein>
<gene>
    <name evidence="1" type="ORF">SCH01S_48_02160</name>
</gene>
<dbReference type="CDD" id="cd07067">
    <property type="entry name" value="HP_PGM_like"/>
    <property type="match status" value="1"/>
</dbReference>